<protein>
    <submittedName>
        <fullName evidence="2">Uncharacterized protein</fullName>
    </submittedName>
</protein>
<feature type="region of interest" description="Disordered" evidence="1">
    <location>
        <begin position="215"/>
        <end position="234"/>
    </location>
</feature>
<organism evidence="2 3">
    <name type="scientific">Anopheles atroparvus</name>
    <name type="common">European mosquito</name>
    <dbReference type="NCBI Taxonomy" id="41427"/>
    <lineage>
        <taxon>Eukaryota</taxon>
        <taxon>Metazoa</taxon>
        <taxon>Ecdysozoa</taxon>
        <taxon>Arthropoda</taxon>
        <taxon>Hexapoda</taxon>
        <taxon>Insecta</taxon>
        <taxon>Pterygota</taxon>
        <taxon>Neoptera</taxon>
        <taxon>Endopterygota</taxon>
        <taxon>Diptera</taxon>
        <taxon>Nematocera</taxon>
        <taxon>Culicoidea</taxon>
        <taxon>Culicidae</taxon>
        <taxon>Anophelinae</taxon>
        <taxon>Anopheles</taxon>
    </lineage>
</organism>
<dbReference type="EnsemblMetazoa" id="ENSAATROPT014157">
    <property type="protein sequence ID" value="ENSAATROPP012906"/>
    <property type="gene ID" value="ENSAATROPG011480"/>
</dbReference>
<accession>A0AAG5DP40</accession>
<evidence type="ECO:0000313" key="3">
    <source>
        <dbReference type="Proteomes" id="UP000075880"/>
    </source>
</evidence>
<dbReference type="AlphaFoldDB" id="A0AAG5DP40"/>
<sequence>MTETGIATIKLDFSSLPAKPPPGDVIDFIYKKIELSNEQIVRIHIKSSSPTVHVELKDQSVALEVVERHDGRQSFTFKEKSYNIPISMDDGSKIVKIHDLSAKVKNAKIANYMREYGEVISVTEGVWSENFPCAGLPNGFRYVRLIIKKDIPSYLRIQGETTLATHRGQQQTCRKCERAVHYGMSCLENRKLTSQRANLNERLTSPYASITATAHMDERRKSEEKETAIVDNKT</sequence>
<proteinExistence type="predicted"/>
<evidence type="ECO:0000256" key="1">
    <source>
        <dbReference type="SAM" id="MobiDB-lite"/>
    </source>
</evidence>
<evidence type="ECO:0000313" key="2">
    <source>
        <dbReference type="EnsemblMetazoa" id="ENSAATROPP012906"/>
    </source>
</evidence>
<reference evidence="2" key="1">
    <citation type="submission" date="2024-04" db="UniProtKB">
        <authorList>
            <consortium name="EnsemblMetazoa"/>
        </authorList>
    </citation>
    <scope>IDENTIFICATION</scope>
    <source>
        <strain evidence="2">EBRO</strain>
    </source>
</reference>
<name>A0AAG5DP40_ANOAO</name>
<keyword evidence="3" id="KW-1185">Reference proteome</keyword>
<dbReference type="Proteomes" id="UP000075880">
    <property type="component" value="Unassembled WGS sequence"/>
</dbReference>